<dbReference type="AlphaFoldDB" id="A0A846QLB6"/>
<evidence type="ECO:0000313" key="7">
    <source>
        <dbReference type="EMBL" id="NJB67977.1"/>
    </source>
</evidence>
<evidence type="ECO:0000256" key="3">
    <source>
        <dbReference type="HAMAP-Rule" id="MF_02225"/>
    </source>
</evidence>
<organism evidence="7 8">
    <name type="scientific">Desulfobaculum xiamenense</name>
    <dbReference type="NCBI Taxonomy" id="995050"/>
    <lineage>
        <taxon>Bacteria</taxon>
        <taxon>Pseudomonadati</taxon>
        <taxon>Thermodesulfobacteriota</taxon>
        <taxon>Desulfovibrionia</taxon>
        <taxon>Desulfovibrionales</taxon>
        <taxon>Desulfovibrionaceae</taxon>
        <taxon>Desulfobaculum</taxon>
    </lineage>
</organism>
<dbReference type="GO" id="GO:0010181">
    <property type="term" value="F:FMN binding"/>
    <property type="evidence" value="ECO:0007669"/>
    <property type="project" value="UniProtKB-UniRule"/>
</dbReference>
<dbReference type="GO" id="GO:0015941">
    <property type="term" value="P:pantothenate catabolic process"/>
    <property type="evidence" value="ECO:0007669"/>
    <property type="project" value="InterPro"/>
</dbReference>
<feature type="domain" description="DNA/pantothenate metabolism flavoprotein C-terminal" evidence="6">
    <location>
        <begin position="191"/>
        <end position="401"/>
    </location>
</feature>
<evidence type="ECO:0000313" key="8">
    <source>
        <dbReference type="Proteomes" id="UP000580856"/>
    </source>
</evidence>
<feature type="binding site" evidence="3">
    <location>
        <position position="294"/>
    </location>
    <ligand>
        <name>CTP</name>
        <dbReference type="ChEBI" id="CHEBI:37563"/>
    </ligand>
</feature>
<keyword evidence="3 4" id="KW-0285">Flavoprotein</keyword>
<feature type="binding site" evidence="3">
    <location>
        <position position="330"/>
    </location>
    <ligand>
        <name>CTP</name>
        <dbReference type="ChEBI" id="CHEBI:37563"/>
    </ligand>
</feature>
<comment type="function">
    <text evidence="4">Catalyzes two steps in the biosynthesis of coenzyme A. In the first step cysteine is conjugated to 4'-phosphopantothenate to form 4-phosphopantothenoylcysteine, in the latter compound is decarboxylated to form 4'-phosphopantotheine.</text>
</comment>
<feature type="domain" description="Flavoprotein" evidence="5">
    <location>
        <begin position="14"/>
        <end position="185"/>
    </location>
</feature>
<comment type="cofactor">
    <cofactor evidence="3">
        <name>FMN</name>
        <dbReference type="ChEBI" id="CHEBI:58210"/>
    </cofactor>
    <text evidence="3">Binds 1 FMN per subunit.</text>
</comment>
<feature type="region of interest" description="Phosphopantothenate--cysteine ligase" evidence="3">
    <location>
        <begin position="196"/>
        <end position="403"/>
    </location>
</feature>
<dbReference type="GO" id="GO:0046872">
    <property type="term" value="F:metal ion binding"/>
    <property type="evidence" value="ECO:0007669"/>
    <property type="project" value="UniProtKB-KW"/>
</dbReference>
<dbReference type="Proteomes" id="UP000580856">
    <property type="component" value="Unassembled WGS sequence"/>
</dbReference>
<feature type="binding site" evidence="3">
    <location>
        <position position="344"/>
    </location>
    <ligand>
        <name>CTP</name>
        <dbReference type="ChEBI" id="CHEBI:37563"/>
    </ligand>
</feature>
<dbReference type="GO" id="GO:0004633">
    <property type="term" value="F:phosphopantothenoylcysteine decarboxylase activity"/>
    <property type="evidence" value="ECO:0007669"/>
    <property type="project" value="UniProtKB-UniRule"/>
</dbReference>
<feature type="region of interest" description="Phosphopantothenoylcysteine decarboxylase" evidence="3">
    <location>
        <begin position="1"/>
        <end position="195"/>
    </location>
</feature>
<dbReference type="EC" id="4.1.1.36" evidence="3"/>
<comment type="catalytic activity">
    <reaction evidence="3 4">
        <text>(R)-4'-phosphopantothenate + L-cysteine + CTP = N-[(R)-4-phosphopantothenoyl]-L-cysteine + CMP + diphosphate + H(+)</text>
        <dbReference type="Rhea" id="RHEA:19397"/>
        <dbReference type="ChEBI" id="CHEBI:10986"/>
        <dbReference type="ChEBI" id="CHEBI:15378"/>
        <dbReference type="ChEBI" id="CHEBI:33019"/>
        <dbReference type="ChEBI" id="CHEBI:35235"/>
        <dbReference type="ChEBI" id="CHEBI:37563"/>
        <dbReference type="ChEBI" id="CHEBI:59458"/>
        <dbReference type="ChEBI" id="CHEBI:60377"/>
        <dbReference type="EC" id="6.3.2.5"/>
    </reaction>
</comment>
<dbReference type="InterPro" id="IPR035929">
    <property type="entry name" value="CoaB-like_sf"/>
</dbReference>
<gene>
    <name evidence="3" type="primary">coaBC</name>
    <name evidence="7" type="ORF">GGQ74_001650</name>
</gene>
<dbReference type="PANTHER" id="PTHR14359">
    <property type="entry name" value="HOMO-OLIGOMERIC FLAVIN CONTAINING CYS DECARBOXYLASE FAMILY"/>
    <property type="match status" value="1"/>
</dbReference>
<keyword evidence="3" id="KW-0479">Metal-binding</keyword>
<comment type="pathway">
    <text evidence="3 4">Cofactor biosynthesis; coenzyme A biosynthesis; CoA from (R)-pantothenate: step 3/5.</text>
</comment>
<feature type="binding site" evidence="3">
    <location>
        <begin position="311"/>
        <end position="314"/>
    </location>
    <ligand>
        <name>CTP</name>
        <dbReference type="ChEBI" id="CHEBI:37563"/>
    </ligand>
</feature>
<dbReference type="EMBL" id="JAATJA010000002">
    <property type="protein sequence ID" value="NJB67977.1"/>
    <property type="molecule type" value="Genomic_DNA"/>
</dbReference>
<comment type="pathway">
    <text evidence="3 4">Cofactor biosynthesis; coenzyme A biosynthesis; CoA from (R)-pantothenate: step 2/5.</text>
</comment>
<dbReference type="InterPro" id="IPR005252">
    <property type="entry name" value="CoaBC"/>
</dbReference>
<comment type="function">
    <text evidence="3">Catalyzes two sequential steps in the biosynthesis of coenzyme A. In the first step cysteine is conjugated to 4'-phosphopantothenate to form 4-phosphopantothenoylcysteine. In the second step the latter compound is decarboxylated to form 4'-phosphopantotheine.</text>
</comment>
<keyword evidence="2 3" id="KW-0456">Lyase</keyword>
<dbReference type="GO" id="GO:0004632">
    <property type="term" value="F:phosphopantothenate--cysteine ligase activity"/>
    <property type="evidence" value="ECO:0007669"/>
    <property type="project" value="UniProtKB-UniRule"/>
</dbReference>
<dbReference type="GO" id="GO:0071513">
    <property type="term" value="C:phosphopantothenoylcysteine decarboxylase complex"/>
    <property type="evidence" value="ECO:0007669"/>
    <property type="project" value="TreeGrafter"/>
</dbReference>
<keyword evidence="8" id="KW-1185">Reference proteome</keyword>
<dbReference type="RefSeq" id="WP_167941081.1">
    <property type="nucleotide sequence ID" value="NZ_JAATJA010000002.1"/>
</dbReference>
<evidence type="ECO:0000259" key="5">
    <source>
        <dbReference type="Pfam" id="PF02441"/>
    </source>
</evidence>
<dbReference type="Pfam" id="PF02441">
    <property type="entry name" value="Flavoprotein"/>
    <property type="match status" value="1"/>
</dbReference>
<proteinExistence type="inferred from homology"/>
<dbReference type="Gene3D" id="3.40.50.10300">
    <property type="entry name" value="CoaB-like"/>
    <property type="match status" value="1"/>
</dbReference>
<evidence type="ECO:0000256" key="2">
    <source>
        <dbReference type="ARBA" id="ARBA00023239"/>
    </source>
</evidence>
<dbReference type="UniPathway" id="UPA00241">
    <property type="reaction ID" value="UER00353"/>
</dbReference>
<accession>A0A846QLB6</accession>
<keyword evidence="3 4" id="KW-0288">FMN</keyword>
<evidence type="ECO:0000256" key="1">
    <source>
        <dbReference type="ARBA" id="ARBA00022793"/>
    </source>
</evidence>
<evidence type="ECO:0000256" key="4">
    <source>
        <dbReference type="RuleBase" id="RU364078"/>
    </source>
</evidence>
<comment type="caution">
    <text evidence="3">Lacks conserved residue(s) required for the propagation of feature annotation.</text>
</comment>
<keyword evidence="3 4" id="KW-0436">Ligase</keyword>
<keyword evidence="3" id="KW-0460">Magnesium</keyword>
<protein>
    <recommendedName>
        <fullName evidence="3">Coenzyme A biosynthesis bifunctional protein CoaBC</fullName>
    </recommendedName>
    <alternativeName>
        <fullName evidence="3">DNA/pantothenate metabolism flavoprotein</fullName>
    </alternativeName>
    <alternativeName>
        <fullName evidence="3">Phosphopantothenoylcysteine synthetase/decarboxylase</fullName>
        <shortName evidence="3">PPCS-PPCDC</shortName>
    </alternativeName>
    <domain>
        <recommendedName>
            <fullName evidence="3">Phosphopantothenoylcysteine decarboxylase</fullName>
            <shortName evidence="3">PPC decarboxylase</shortName>
            <shortName evidence="3">PPC-DC</shortName>
            <ecNumber evidence="3">4.1.1.36</ecNumber>
        </recommendedName>
        <alternativeName>
            <fullName evidence="3">CoaC</fullName>
        </alternativeName>
    </domain>
    <domain>
        <recommendedName>
            <fullName evidence="3">Phosphopantothenate--cysteine ligase</fullName>
            <ecNumber evidence="3">6.3.2.5</ecNumber>
        </recommendedName>
        <alternativeName>
            <fullName evidence="3">CoaB</fullName>
        </alternativeName>
        <alternativeName>
            <fullName evidence="3">Phosphopantothenoylcysteine synthetase</fullName>
            <shortName evidence="3">PPC synthetase</shortName>
            <shortName evidence="3">PPC-S</shortName>
        </alternativeName>
    </domain>
</protein>
<comment type="caution">
    <text evidence="7">The sequence shown here is derived from an EMBL/GenBank/DDBJ whole genome shotgun (WGS) entry which is preliminary data.</text>
</comment>
<dbReference type="SUPFAM" id="SSF52507">
    <property type="entry name" value="Homo-oligomeric flavin-containing Cys decarboxylases, HFCD"/>
    <property type="match status" value="1"/>
</dbReference>
<evidence type="ECO:0000259" key="6">
    <source>
        <dbReference type="Pfam" id="PF04127"/>
    </source>
</evidence>
<comment type="similarity">
    <text evidence="3 4">In the N-terminal section; belongs to the HFCD (homo-oligomeric flavin containing Cys decarboxylase) superfamily.</text>
</comment>
<dbReference type="InterPro" id="IPR007085">
    <property type="entry name" value="DNA/pantothenate-metab_flavo_C"/>
</dbReference>
<comment type="cofactor">
    <cofactor evidence="3">
        <name>Mg(2+)</name>
        <dbReference type="ChEBI" id="CHEBI:18420"/>
    </cofactor>
</comment>
<dbReference type="PANTHER" id="PTHR14359:SF6">
    <property type="entry name" value="PHOSPHOPANTOTHENOYLCYSTEINE DECARBOXYLASE"/>
    <property type="match status" value="1"/>
</dbReference>
<dbReference type="HAMAP" id="MF_02225">
    <property type="entry name" value="CoaBC"/>
    <property type="match status" value="1"/>
</dbReference>
<dbReference type="SUPFAM" id="SSF102645">
    <property type="entry name" value="CoaB-like"/>
    <property type="match status" value="1"/>
</dbReference>
<reference evidence="7 8" key="1">
    <citation type="submission" date="2020-03" db="EMBL/GenBank/DDBJ databases">
        <title>Genomic Encyclopedia of Type Strains, Phase IV (KMG-IV): sequencing the most valuable type-strain genomes for metagenomic binning, comparative biology and taxonomic classification.</title>
        <authorList>
            <person name="Goeker M."/>
        </authorList>
    </citation>
    <scope>NUCLEOTIDE SEQUENCE [LARGE SCALE GENOMIC DNA]</scope>
    <source>
        <strain evidence="7 8">DSM 24233</strain>
    </source>
</reference>
<feature type="binding site" evidence="3">
    <location>
        <position position="284"/>
    </location>
    <ligand>
        <name>CTP</name>
        <dbReference type="ChEBI" id="CHEBI:37563"/>
    </ligand>
</feature>
<dbReference type="NCBIfam" id="TIGR00521">
    <property type="entry name" value="coaBC_dfp"/>
    <property type="match status" value="1"/>
</dbReference>
<keyword evidence="1 3" id="KW-0210">Decarboxylase</keyword>
<comment type="catalytic activity">
    <reaction evidence="3 4">
        <text>N-[(R)-4-phosphopantothenoyl]-L-cysteine + H(+) = (R)-4'-phosphopantetheine + CO2</text>
        <dbReference type="Rhea" id="RHEA:16793"/>
        <dbReference type="ChEBI" id="CHEBI:15378"/>
        <dbReference type="ChEBI" id="CHEBI:16526"/>
        <dbReference type="ChEBI" id="CHEBI:59458"/>
        <dbReference type="ChEBI" id="CHEBI:61723"/>
        <dbReference type="EC" id="4.1.1.36"/>
    </reaction>
</comment>
<comment type="similarity">
    <text evidence="3 4">In the C-terminal section; belongs to the PPC synthetase family.</text>
</comment>
<feature type="active site" description="Proton donor" evidence="3">
    <location>
        <position position="164"/>
    </location>
</feature>
<dbReference type="InterPro" id="IPR036551">
    <property type="entry name" value="Flavin_trans-like"/>
</dbReference>
<dbReference type="EC" id="6.3.2.5" evidence="3"/>
<keyword evidence="3" id="KW-0511">Multifunctional enzyme</keyword>
<feature type="binding site" evidence="3">
    <location>
        <position position="348"/>
    </location>
    <ligand>
        <name>CTP</name>
        <dbReference type="ChEBI" id="CHEBI:37563"/>
    </ligand>
</feature>
<name>A0A846QLB6_9BACT</name>
<dbReference type="Pfam" id="PF04127">
    <property type="entry name" value="DFP"/>
    <property type="match status" value="1"/>
</dbReference>
<sequence length="403" mass="43271">MYPHLAFSGLRGRRVHVGVCGSVAAFKTLELIRDLGRCGVHVGATLTEGAQRFVTPLSFEALGAVPVYGGVHDVASGTFGHLEPGQDAHAFAVAPATANMLAKLACGLADDMLSCQALAFPGPIVIAPAMNPRMWNAAATRENWQKLKDRGNICIEPGCGEMACGDEGRGRFPAIETIHLEILRALSPQDMRGRKVLVTLGPTREYFDAVRFWSNPSTGTMGASIAVAAWLRGAEVTAVCGPTSLWLPEGIRRIDVTTAREMFEAATAAWPDCDTGCLTAAVADFRPVPFGTGKFKKEGSTGLEVRFENNPDILFSLGQNKREGQRLIGFAAEAADLEANAQGKLRRKNLDMIIGNDVTKAGSGFGTTTNAVVVHDATGRTECWDTMPKPDVAWRIWDWMLAL</sequence>
<dbReference type="Gene3D" id="3.40.50.1950">
    <property type="entry name" value="Flavin prenyltransferase-like"/>
    <property type="match status" value="1"/>
</dbReference>
<dbReference type="InterPro" id="IPR003382">
    <property type="entry name" value="Flavoprotein"/>
</dbReference>
<dbReference type="GO" id="GO:0015937">
    <property type="term" value="P:coenzyme A biosynthetic process"/>
    <property type="evidence" value="ECO:0007669"/>
    <property type="project" value="UniProtKB-UniRule"/>
</dbReference>